<dbReference type="PANTHER" id="PTHR42872">
    <property type="entry name" value="PROTEIN-GLUTAMATE METHYLESTERASE/PROTEIN-GLUTAMINE GLUTAMINASE"/>
    <property type="match status" value="1"/>
</dbReference>
<dbReference type="GO" id="GO:0006935">
    <property type="term" value="P:chemotaxis"/>
    <property type="evidence" value="ECO:0007669"/>
    <property type="project" value="UniProtKB-UniRule"/>
</dbReference>
<dbReference type="GO" id="GO:0008984">
    <property type="term" value="F:protein-glutamate methylesterase activity"/>
    <property type="evidence" value="ECO:0007669"/>
    <property type="project" value="UniProtKB-EC"/>
</dbReference>
<evidence type="ECO:0000256" key="2">
    <source>
        <dbReference type="ARBA" id="ARBA00039140"/>
    </source>
</evidence>
<dbReference type="AlphaFoldDB" id="A0A1H3SB34"/>
<sequence>MPVTTNTPASDAATAYEAIVIGGSAGALDALSVVLPALPASLRASVLVVLHLPRDRRSLLAQLFGPRCAVPVREVQDQQWIEPGCLYFAPADYHLLVDSGPRLALSLDAPWHFSRPSIDVLFESAADCYGERLLAVLLSGANDDGAQGMASVHAAGGLAVVQAPDGARMPTMPLAALARVPQAQALAPEGIASLIASLHRQGRL</sequence>
<evidence type="ECO:0000256" key="4">
    <source>
        <dbReference type="PROSITE-ProRule" id="PRU00050"/>
    </source>
</evidence>
<proteinExistence type="predicted"/>
<dbReference type="Pfam" id="PF01339">
    <property type="entry name" value="CheB_methylest"/>
    <property type="match status" value="1"/>
</dbReference>
<dbReference type="PROSITE" id="PS50122">
    <property type="entry name" value="CHEB"/>
    <property type="match status" value="1"/>
</dbReference>
<evidence type="ECO:0000256" key="1">
    <source>
        <dbReference type="ARBA" id="ARBA00022801"/>
    </source>
</evidence>
<dbReference type="SUPFAM" id="SSF52738">
    <property type="entry name" value="Methylesterase CheB, C-terminal domain"/>
    <property type="match status" value="1"/>
</dbReference>
<feature type="active site" evidence="4">
    <location>
        <position position="144"/>
    </location>
</feature>
<dbReference type="EC" id="3.1.1.61" evidence="2"/>
<dbReference type="GO" id="GO:0005737">
    <property type="term" value="C:cytoplasm"/>
    <property type="evidence" value="ECO:0007669"/>
    <property type="project" value="InterPro"/>
</dbReference>
<feature type="active site" evidence="4">
    <location>
        <position position="24"/>
    </location>
</feature>
<dbReference type="EMBL" id="FNPE01000019">
    <property type="protein sequence ID" value="SDZ34930.1"/>
    <property type="molecule type" value="Genomic_DNA"/>
</dbReference>
<protein>
    <recommendedName>
        <fullName evidence="2">protein-glutamate methylesterase</fullName>
        <ecNumber evidence="2">3.1.1.61</ecNumber>
    </recommendedName>
</protein>
<accession>A0A1H3SB34</accession>
<gene>
    <name evidence="6" type="ORF">SAMN05421547_11931</name>
</gene>
<dbReference type="CDD" id="cd16433">
    <property type="entry name" value="CheB"/>
    <property type="match status" value="1"/>
</dbReference>
<keyword evidence="1 4" id="KW-0378">Hydrolase</keyword>
<dbReference type="GO" id="GO:0000156">
    <property type="term" value="F:phosphorelay response regulator activity"/>
    <property type="evidence" value="ECO:0007669"/>
    <property type="project" value="InterPro"/>
</dbReference>
<reference evidence="6 7" key="1">
    <citation type="submission" date="2016-10" db="EMBL/GenBank/DDBJ databases">
        <authorList>
            <person name="de Groot N.N."/>
        </authorList>
    </citation>
    <scope>NUCLEOTIDE SEQUENCE [LARGE SCALE GENOMIC DNA]</scope>
    <source>
        <strain evidence="6 7">LMG 24775</strain>
    </source>
</reference>
<dbReference type="InterPro" id="IPR035909">
    <property type="entry name" value="CheB_C"/>
</dbReference>
<dbReference type="GeneID" id="94692245"/>
<evidence type="ECO:0000313" key="7">
    <source>
        <dbReference type="Proteomes" id="UP000183417"/>
    </source>
</evidence>
<comment type="catalytic activity">
    <reaction evidence="3">
        <text>[protein]-L-glutamate 5-O-methyl ester + H2O = L-glutamyl-[protein] + methanol + H(+)</text>
        <dbReference type="Rhea" id="RHEA:23236"/>
        <dbReference type="Rhea" id="RHEA-COMP:10208"/>
        <dbReference type="Rhea" id="RHEA-COMP:10311"/>
        <dbReference type="ChEBI" id="CHEBI:15377"/>
        <dbReference type="ChEBI" id="CHEBI:15378"/>
        <dbReference type="ChEBI" id="CHEBI:17790"/>
        <dbReference type="ChEBI" id="CHEBI:29973"/>
        <dbReference type="ChEBI" id="CHEBI:82795"/>
        <dbReference type="EC" id="3.1.1.61"/>
    </reaction>
</comment>
<evidence type="ECO:0000256" key="3">
    <source>
        <dbReference type="ARBA" id="ARBA00048267"/>
    </source>
</evidence>
<dbReference type="Proteomes" id="UP000183417">
    <property type="component" value="Unassembled WGS sequence"/>
</dbReference>
<feature type="domain" description="CheB-type methylesterase" evidence="5">
    <location>
        <begin position="12"/>
        <end position="177"/>
    </location>
</feature>
<dbReference type="RefSeq" id="WP_016446969.1">
    <property type="nucleotide sequence ID" value="NZ_CP141274.1"/>
</dbReference>
<dbReference type="Gene3D" id="3.40.50.180">
    <property type="entry name" value="Methylesterase CheB, C-terminal domain"/>
    <property type="match status" value="1"/>
</dbReference>
<keyword evidence="4" id="KW-0145">Chemotaxis</keyword>
<dbReference type="PANTHER" id="PTHR42872:SF6">
    <property type="entry name" value="PROTEIN-GLUTAMATE METHYLESTERASE_PROTEIN-GLUTAMINE GLUTAMINASE"/>
    <property type="match status" value="1"/>
</dbReference>
<name>A0A1H3SB34_9BURK</name>
<evidence type="ECO:0000313" key="6">
    <source>
        <dbReference type="EMBL" id="SDZ34930.1"/>
    </source>
</evidence>
<evidence type="ECO:0000259" key="5">
    <source>
        <dbReference type="PROSITE" id="PS50122"/>
    </source>
</evidence>
<dbReference type="InterPro" id="IPR000673">
    <property type="entry name" value="Sig_transdc_resp-reg_Me-estase"/>
</dbReference>
<organism evidence="6 7">
    <name type="scientific">Delftia lacustris</name>
    <dbReference type="NCBI Taxonomy" id="558537"/>
    <lineage>
        <taxon>Bacteria</taxon>
        <taxon>Pseudomonadati</taxon>
        <taxon>Pseudomonadota</taxon>
        <taxon>Betaproteobacteria</taxon>
        <taxon>Burkholderiales</taxon>
        <taxon>Comamonadaceae</taxon>
        <taxon>Delftia</taxon>
    </lineage>
</organism>
<feature type="active site" evidence="4">
    <location>
        <position position="51"/>
    </location>
</feature>